<name>A0A0K1EB73_CHOCO</name>
<evidence type="ECO:0000313" key="3">
    <source>
        <dbReference type="Proteomes" id="UP000067626"/>
    </source>
</evidence>
<dbReference type="Proteomes" id="UP000067626">
    <property type="component" value="Chromosome"/>
</dbReference>
<reference evidence="2 3" key="1">
    <citation type="submission" date="2015-07" db="EMBL/GenBank/DDBJ databases">
        <title>Genome analysis of myxobacterium Chondromyces crocatus Cm c5 reveals a high potential for natural compound synthesis and the genetic basis for the loss of fruiting body formation.</title>
        <authorList>
            <person name="Zaburannyi N."/>
            <person name="Bunk B."/>
            <person name="Maier J."/>
            <person name="Overmann J."/>
            <person name="Mueller R."/>
        </authorList>
    </citation>
    <scope>NUCLEOTIDE SEQUENCE [LARGE SCALE GENOMIC DNA]</scope>
    <source>
        <strain evidence="2 3">Cm c5</strain>
    </source>
</reference>
<feature type="region of interest" description="Disordered" evidence="1">
    <location>
        <begin position="24"/>
        <end position="74"/>
    </location>
</feature>
<evidence type="ECO:0000256" key="1">
    <source>
        <dbReference type="SAM" id="MobiDB-lite"/>
    </source>
</evidence>
<dbReference type="STRING" id="52.CMC5_022360"/>
<feature type="compositionally biased region" description="Polar residues" evidence="1">
    <location>
        <begin position="59"/>
        <end position="74"/>
    </location>
</feature>
<dbReference type="EMBL" id="CP012159">
    <property type="protein sequence ID" value="AKT38094.1"/>
    <property type="molecule type" value="Genomic_DNA"/>
</dbReference>
<keyword evidence="3" id="KW-1185">Reference proteome</keyword>
<evidence type="ECO:0000313" key="2">
    <source>
        <dbReference type="EMBL" id="AKT38094.1"/>
    </source>
</evidence>
<sequence>MHSVDAHAGLTHGSVGYEPMAHASAVRANSCSARAAREKASMMKGLPQATPTPGRRDWNASTPASFENTTEGTP</sequence>
<accession>A0A0K1EB73</accession>
<gene>
    <name evidence="2" type="ORF">CMC5_022360</name>
</gene>
<proteinExistence type="predicted"/>
<dbReference type="KEGG" id="ccro:CMC5_022360"/>
<organism evidence="2 3">
    <name type="scientific">Chondromyces crocatus</name>
    <dbReference type="NCBI Taxonomy" id="52"/>
    <lineage>
        <taxon>Bacteria</taxon>
        <taxon>Pseudomonadati</taxon>
        <taxon>Myxococcota</taxon>
        <taxon>Polyangia</taxon>
        <taxon>Polyangiales</taxon>
        <taxon>Polyangiaceae</taxon>
        <taxon>Chondromyces</taxon>
    </lineage>
</organism>
<protein>
    <submittedName>
        <fullName evidence="2">Uncharacterized protein</fullName>
    </submittedName>
</protein>
<dbReference type="AlphaFoldDB" id="A0A0K1EB73"/>